<dbReference type="PANTHER" id="PTHR43300">
    <property type="entry name" value="ACETYLTRANSFERASE"/>
    <property type="match status" value="1"/>
</dbReference>
<dbReference type="NCBIfam" id="TIGR03570">
    <property type="entry name" value="NeuD_NnaD"/>
    <property type="match status" value="1"/>
</dbReference>
<keyword evidence="1" id="KW-0808">Transferase</keyword>
<dbReference type="Proteomes" id="UP001141422">
    <property type="component" value="Unassembled WGS sequence"/>
</dbReference>
<dbReference type="PANTHER" id="PTHR43300:SF7">
    <property type="entry name" value="UDP-N-ACETYLBACILLOSAMINE N-ACETYLTRANSFERASE"/>
    <property type="match status" value="1"/>
</dbReference>
<dbReference type="InterPro" id="IPR050179">
    <property type="entry name" value="Trans_hexapeptide_repeat"/>
</dbReference>
<dbReference type="PROSITE" id="PS00101">
    <property type="entry name" value="HEXAPEP_TRANSFERASES"/>
    <property type="match status" value="1"/>
</dbReference>
<proteinExistence type="predicted"/>
<dbReference type="Pfam" id="PF00132">
    <property type="entry name" value="Hexapep"/>
    <property type="match status" value="2"/>
</dbReference>
<sequence>MFRDIASPIQGFSPITNYILWGAKGHGMILRDILDNHCGFKPLAVFDNDLTIPSPYLDIPLYHGKDGFENWISTLSHTKDIGFSVAIGGNRGKDRLDIAQYLSAFDLRPLTIVHPRASISQDVKLGSGVQVFSGACISVDVSIGDQTIINHMANVDHECKLGSGVHIAPGAVLTGCVEVHDCAMIGAGATILPNLVIGEGAIVGAGAVVTKDVGDGDVVVGVPARSSSHH</sequence>
<organism evidence="2 3">
    <name type="scientific">Methanocorpusculum petauri</name>
    <dbReference type="NCBI Taxonomy" id="3002863"/>
    <lineage>
        <taxon>Archaea</taxon>
        <taxon>Methanobacteriati</taxon>
        <taxon>Methanobacteriota</taxon>
        <taxon>Stenosarchaea group</taxon>
        <taxon>Methanomicrobia</taxon>
        <taxon>Methanomicrobiales</taxon>
        <taxon>Methanocorpusculaceae</taxon>
        <taxon>Methanocorpusculum</taxon>
    </lineage>
</organism>
<evidence type="ECO:0000256" key="1">
    <source>
        <dbReference type="ARBA" id="ARBA00022679"/>
    </source>
</evidence>
<gene>
    <name evidence="2" type="ORF">O0S10_06240</name>
</gene>
<name>A0ABT4IGG7_9EURY</name>
<dbReference type="InterPro" id="IPR001451">
    <property type="entry name" value="Hexapep"/>
</dbReference>
<keyword evidence="3" id="KW-1185">Reference proteome</keyword>
<dbReference type="InterPro" id="IPR020019">
    <property type="entry name" value="AcTrfase_PglD-like"/>
</dbReference>
<accession>A0ABT4IGG7</accession>
<dbReference type="RefSeq" id="WP_268925028.1">
    <property type="nucleotide sequence ID" value="NZ_JAPTGB010000011.1"/>
</dbReference>
<reference evidence="2" key="1">
    <citation type="submission" date="2022-12" db="EMBL/GenBank/DDBJ databases">
        <title>Isolation and characterisation of novel Methanocorpusculum spp. from native Australian herbivores indicates the genus is ancestrally host-associated.</title>
        <authorList>
            <person name="Volmer J.G."/>
            <person name="Soo R.M."/>
            <person name="Evans P.N."/>
            <person name="Hoedt E.C."/>
            <person name="Astorga Alsina A.L."/>
            <person name="Woodcroft B.J."/>
            <person name="Tyson G.W."/>
            <person name="Hugenholtz P."/>
            <person name="Morrison M."/>
        </authorList>
    </citation>
    <scope>NUCLEOTIDE SEQUENCE</scope>
    <source>
        <strain evidence="2">MG</strain>
    </source>
</reference>
<evidence type="ECO:0000313" key="3">
    <source>
        <dbReference type="Proteomes" id="UP001141422"/>
    </source>
</evidence>
<comment type="caution">
    <text evidence="2">The sequence shown here is derived from an EMBL/GenBank/DDBJ whole genome shotgun (WGS) entry which is preliminary data.</text>
</comment>
<dbReference type="EMBL" id="JAPTGB010000011">
    <property type="protein sequence ID" value="MCZ0860827.1"/>
    <property type="molecule type" value="Genomic_DNA"/>
</dbReference>
<dbReference type="CDD" id="cd03360">
    <property type="entry name" value="LbH_AT_putative"/>
    <property type="match status" value="1"/>
</dbReference>
<dbReference type="InterPro" id="IPR011004">
    <property type="entry name" value="Trimer_LpxA-like_sf"/>
</dbReference>
<evidence type="ECO:0000313" key="2">
    <source>
        <dbReference type="EMBL" id="MCZ0860827.1"/>
    </source>
</evidence>
<dbReference type="Gene3D" id="2.160.10.10">
    <property type="entry name" value="Hexapeptide repeat proteins"/>
    <property type="match status" value="1"/>
</dbReference>
<dbReference type="InterPro" id="IPR018357">
    <property type="entry name" value="Hexapep_transf_CS"/>
</dbReference>
<dbReference type="SUPFAM" id="SSF51161">
    <property type="entry name" value="Trimeric LpxA-like enzymes"/>
    <property type="match status" value="1"/>
</dbReference>
<protein>
    <submittedName>
        <fullName evidence="2">NeuD/PglB/VioB family sugar acetyltransferase</fullName>
    </submittedName>
</protein>